<dbReference type="RefSeq" id="WP_205010219.1">
    <property type="nucleotide sequence ID" value="NZ_JAFBEH010000039.1"/>
</dbReference>
<organism evidence="2 3">
    <name type="scientific">Streptococcus loxodontisalivarius</name>
    <dbReference type="NCBI Taxonomy" id="1349415"/>
    <lineage>
        <taxon>Bacteria</taxon>
        <taxon>Bacillati</taxon>
        <taxon>Bacillota</taxon>
        <taxon>Bacilli</taxon>
        <taxon>Lactobacillales</taxon>
        <taxon>Streptococcaceae</taxon>
        <taxon>Streptococcus</taxon>
    </lineage>
</organism>
<reference evidence="2 3" key="1">
    <citation type="submission" date="2021-01" db="EMBL/GenBank/DDBJ databases">
        <title>Genomic Encyclopedia of Type Strains, Phase IV (KMG-IV): sequencing the most valuable type-strain genomes for metagenomic binning, comparative biology and taxonomic classification.</title>
        <authorList>
            <person name="Goeker M."/>
        </authorList>
    </citation>
    <scope>NUCLEOTIDE SEQUENCE [LARGE SCALE GENOMIC DNA]</scope>
    <source>
        <strain evidence="2 3">DSM 27382</strain>
    </source>
</reference>
<protein>
    <submittedName>
        <fullName evidence="2">Uncharacterized protein</fullName>
    </submittedName>
</protein>
<accession>A0ABS2PUJ0</accession>
<name>A0ABS2PUJ0_9STRE</name>
<feature type="region of interest" description="Disordered" evidence="1">
    <location>
        <begin position="231"/>
        <end position="255"/>
    </location>
</feature>
<proteinExistence type="predicted"/>
<dbReference type="EMBL" id="JAFBEH010000039">
    <property type="protein sequence ID" value="MBM7643360.1"/>
    <property type="molecule type" value="Genomic_DNA"/>
</dbReference>
<sequence length="255" mass="29156">MTISFTKLSLGKLSNTEMYQLASTSLNLIDKSQLNLENDRVISTLIIRLRQLVPSLGTLLKEEVKSDIASSLKAADKLRNDDLSSLFASIKLYKNSRQSNKQEAVKSLSSLFEQYKGVSSLDYEKKTAELTSLLDRLSKAPYKESSKLLVLGEQIENLRQSQADFYNLYLKRAEVKANRVTNNKREVRLELEIAYRRLCDYLEIVQTVSPLAELNPLTKILESIRSEYKESLNRREGHKKEKKISTTTEKVEKVS</sequence>
<gene>
    <name evidence="2" type="ORF">JOC28_001662</name>
</gene>
<dbReference type="Pfam" id="PF19775">
    <property type="entry name" value="DUF6261"/>
    <property type="match status" value="1"/>
</dbReference>
<evidence type="ECO:0000313" key="3">
    <source>
        <dbReference type="Proteomes" id="UP000697472"/>
    </source>
</evidence>
<dbReference type="Proteomes" id="UP000697472">
    <property type="component" value="Unassembled WGS sequence"/>
</dbReference>
<evidence type="ECO:0000313" key="2">
    <source>
        <dbReference type="EMBL" id="MBM7643360.1"/>
    </source>
</evidence>
<comment type="caution">
    <text evidence="2">The sequence shown here is derived from an EMBL/GenBank/DDBJ whole genome shotgun (WGS) entry which is preliminary data.</text>
</comment>
<dbReference type="InterPro" id="IPR046228">
    <property type="entry name" value="DUF6261"/>
</dbReference>
<evidence type="ECO:0000256" key="1">
    <source>
        <dbReference type="SAM" id="MobiDB-lite"/>
    </source>
</evidence>
<keyword evidence="3" id="KW-1185">Reference proteome</keyword>